<dbReference type="EMBL" id="SMDN01000002">
    <property type="protein sequence ID" value="TQC54103.1"/>
    <property type="molecule type" value="Genomic_DNA"/>
</dbReference>
<reference evidence="8 9" key="1">
    <citation type="submission" date="2019-03" db="EMBL/GenBank/DDBJ databases">
        <title>Characterization of a novel Mycoplasma cynos real-time PCR assay.</title>
        <authorList>
            <person name="Tallmadge R.L."/>
            <person name="Mitchell P.K."/>
            <person name="Goodman L."/>
        </authorList>
    </citation>
    <scope>NUCLEOTIDE SEQUENCE [LARGE SCALE GENOMIC DNA]</scope>
    <source>
        <strain evidence="8 9">1642</strain>
    </source>
</reference>
<dbReference type="GO" id="GO:0033744">
    <property type="term" value="F:L-methionine:thioredoxin-disulfide S-oxidoreductase activity"/>
    <property type="evidence" value="ECO:0007669"/>
    <property type="project" value="RHEA"/>
</dbReference>
<dbReference type="OrthoDB" id="4174719at2"/>
<evidence type="ECO:0000259" key="7">
    <source>
        <dbReference type="PROSITE" id="PS51790"/>
    </source>
</evidence>
<dbReference type="GO" id="GO:0033743">
    <property type="term" value="F:peptide-methionine (R)-S-oxide reductase activity"/>
    <property type="evidence" value="ECO:0007669"/>
    <property type="project" value="UniProtKB-EC"/>
</dbReference>
<dbReference type="Gene3D" id="2.170.150.20">
    <property type="entry name" value="Peptide methionine sulfoxide reductase"/>
    <property type="match status" value="1"/>
</dbReference>
<dbReference type="NCBIfam" id="TIGR00357">
    <property type="entry name" value="peptide-methionine (R)-S-oxide reductase MsrB"/>
    <property type="match status" value="1"/>
</dbReference>
<gene>
    <name evidence="8" type="primary">msrB</name>
    <name evidence="6" type="synonym">msrA</name>
    <name evidence="8" type="ORF">E1I18_00670</name>
</gene>
<dbReference type="PROSITE" id="PS51790">
    <property type="entry name" value="MSRB"/>
    <property type="match status" value="1"/>
</dbReference>
<evidence type="ECO:0000256" key="4">
    <source>
        <dbReference type="ARBA" id="ARBA00048488"/>
    </source>
</evidence>
<dbReference type="SUPFAM" id="SSF55068">
    <property type="entry name" value="Peptide methionine sulfoxide reductase"/>
    <property type="match status" value="1"/>
</dbReference>
<dbReference type="Pfam" id="PF01641">
    <property type="entry name" value="SelR"/>
    <property type="match status" value="1"/>
</dbReference>
<name>A0A507SXY4_9BACT</name>
<dbReference type="PANTHER" id="PTHR42799">
    <property type="entry name" value="MITOCHONDRIAL PEPTIDE METHIONINE SULFOXIDE REDUCTASE"/>
    <property type="match status" value="1"/>
</dbReference>
<evidence type="ECO:0000313" key="8">
    <source>
        <dbReference type="EMBL" id="TQC54103.1"/>
    </source>
</evidence>
<accession>A0A507SXY4</accession>
<dbReference type="GO" id="GO:0008113">
    <property type="term" value="F:peptide-methionine (S)-S-oxide reductase activity"/>
    <property type="evidence" value="ECO:0007669"/>
    <property type="project" value="UniProtKB-UniRule"/>
</dbReference>
<dbReference type="InterPro" id="IPR050162">
    <property type="entry name" value="MsrA_MetSO_reductase"/>
</dbReference>
<dbReference type="PANTHER" id="PTHR42799:SF2">
    <property type="entry name" value="MITOCHONDRIAL PEPTIDE METHIONINE SULFOXIDE REDUCTASE"/>
    <property type="match status" value="1"/>
</dbReference>
<comment type="catalytic activity">
    <reaction evidence="3 6">
        <text>L-methionyl-[protein] + [thioredoxin]-disulfide + H2O = L-methionyl-(S)-S-oxide-[protein] + [thioredoxin]-dithiol</text>
        <dbReference type="Rhea" id="RHEA:14217"/>
        <dbReference type="Rhea" id="RHEA-COMP:10698"/>
        <dbReference type="Rhea" id="RHEA-COMP:10700"/>
        <dbReference type="Rhea" id="RHEA-COMP:12313"/>
        <dbReference type="Rhea" id="RHEA-COMP:12315"/>
        <dbReference type="ChEBI" id="CHEBI:15377"/>
        <dbReference type="ChEBI" id="CHEBI:16044"/>
        <dbReference type="ChEBI" id="CHEBI:29950"/>
        <dbReference type="ChEBI" id="CHEBI:44120"/>
        <dbReference type="ChEBI" id="CHEBI:50058"/>
        <dbReference type="EC" id="1.8.4.11"/>
    </reaction>
</comment>
<comment type="caution">
    <text evidence="8">The sequence shown here is derived from an EMBL/GenBank/DDBJ whole genome shotgun (WGS) entry which is preliminary data.</text>
</comment>
<keyword evidence="2" id="KW-0511">Multifunctional enzyme</keyword>
<comment type="catalytic activity">
    <reaction evidence="4">
        <text>L-methionyl-[protein] + [thioredoxin]-disulfide + H2O = L-methionyl-(R)-S-oxide-[protein] + [thioredoxin]-dithiol</text>
        <dbReference type="Rhea" id="RHEA:24164"/>
        <dbReference type="Rhea" id="RHEA-COMP:10698"/>
        <dbReference type="Rhea" id="RHEA-COMP:10700"/>
        <dbReference type="Rhea" id="RHEA-COMP:12313"/>
        <dbReference type="Rhea" id="RHEA-COMP:12314"/>
        <dbReference type="ChEBI" id="CHEBI:15377"/>
        <dbReference type="ChEBI" id="CHEBI:16044"/>
        <dbReference type="ChEBI" id="CHEBI:29950"/>
        <dbReference type="ChEBI" id="CHEBI:45764"/>
        <dbReference type="ChEBI" id="CHEBI:50058"/>
        <dbReference type="EC" id="1.8.4.12"/>
    </reaction>
</comment>
<proteinExistence type="inferred from homology"/>
<dbReference type="GO" id="GO:0005737">
    <property type="term" value="C:cytoplasm"/>
    <property type="evidence" value="ECO:0007669"/>
    <property type="project" value="TreeGrafter"/>
</dbReference>
<dbReference type="Pfam" id="PF01625">
    <property type="entry name" value="PMSR"/>
    <property type="match status" value="1"/>
</dbReference>
<sequence length="309" mass="35665">MIKNIYLAGGCFWGVEAYFARVKGVKDSQSGYANGISDQANYRELKYTNHAETVKVEYDSDLISVEELVVHLFRLIDPESLNKQGNDTGTQYRSGVYYTSKEDKAIIERLFTHYKKVYPRFCVELEELKHFIPAEEYHQDYLDKNPGGYCHINLNVDYELDSKEKQLIKQVRAEANLDELSFNVLKNSATERPHTSQLNKEYRKGIYVEKITGEPLFTSDTKFDAGCGWPSFSSPIEKKSIRYEDDHSHNMYRIEVRSGQGDHHLGHVFNDGPKDKGGLRYCINGAALEFIPFEEMDEKGYSEYKKLVK</sequence>
<evidence type="ECO:0000256" key="5">
    <source>
        <dbReference type="ARBA" id="ARBA00048782"/>
    </source>
</evidence>
<dbReference type="AlphaFoldDB" id="A0A507SXY4"/>
<dbReference type="Gene3D" id="3.30.1060.10">
    <property type="entry name" value="Peptide methionine sulphoxide reductase MsrA"/>
    <property type="match status" value="1"/>
</dbReference>
<dbReference type="InterPro" id="IPR002569">
    <property type="entry name" value="Met_Sox_Rdtase_MsrA_dom"/>
</dbReference>
<dbReference type="InterPro" id="IPR036509">
    <property type="entry name" value="Met_Sox_Rdtase_MsrA_sf"/>
</dbReference>
<dbReference type="EC" id="1.8.4.11" evidence="6"/>
<feature type="domain" description="MsrB" evidence="7">
    <location>
        <begin position="170"/>
        <end position="293"/>
    </location>
</feature>
<comment type="function">
    <text evidence="6">Has an important function as a repair enzyme for proteins that have been inactivated by oxidation. Catalyzes the reversible oxidation-reduction of methionine sulfoxide in proteins to methionine.</text>
</comment>
<dbReference type="SUPFAM" id="SSF51316">
    <property type="entry name" value="Mss4-like"/>
    <property type="match status" value="1"/>
</dbReference>
<dbReference type="Proteomes" id="UP000320801">
    <property type="component" value="Unassembled WGS sequence"/>
</dbReference>
<comment type="similarity">
    <text evidence="6">Belongs to the MsrA Met sulfoxide reductase family.</text>
</comment>
<feature type="active site" evidence="6">
    <location>
        <position position="11"/>
    </location>
</feature>
<organism evidence="8 9">
    <name type="scientific">Mycoplasmopsis mucosicanis</name>
    <dbReference type="NCBI Taxonomy" id="458208"/>
    <lineage>
        <taxon>Bacteria</taxon>
        <taxon>Bacillati</taxon>
        <taxon>Mycoplasmatota</taxon>
        <taxon>Mycoplasmoidales</taxon>
        <taxon>Metamycoplasmataceae</taxon>
        <taxon>Mycoplasmopsis</taxon>
    </lineage>
</organism>
<keyword evidence="1 6" id="KW-0560">Oxidoreductase</keyword>
<keyword evidence="9" id="KW-1185">Reference proteome</keyword>
<evidence type="ECO:0000256" key="1">
    <source>
        <dbReference type="ARBA" id="ARBA00023002"/>
    </source>
</evidence>
<dbReference type="InterPro" id="IPR011057">
    <property type="entry name" value="Mss4-like_sf"/>
</dbReference>
<protein>
    <recommendedName>
        <fullName evidence="6">Peptide methionine sulfoxide reductase MsrA</fullName>
        <shortName evidence="6">Protein-methionine-S-oxide reductase</shortName>
        <ecNumber evidence="6">1.8.4.11</ecNumber>
    </recommendedName>
    <alternativeName>
        <fullName evidence="6">Peptide-methionine (S)-S-oxide reductase</fullName>
        <shortName evidence="6">Peptide Met(O) reductase</shortName>
    </alternativeName>
</protein>
<evidence type="ECO:0000256" key="3">
    <source>
        <dbReference type="ARBA" id="ARBA00047806"/>
    </source>
</evidence>
<dbReference type="InterPro" id="IPR002579">
    <property type="entry name" value="Met_Sox_Rdtase_MsrB_dom"/>
</dbReference>
<evidence type="ECO:0000256" key="6">
    <source>
        <dbReference type="HAMAP-Rule" id="MF_01401"/>
    </source>
</evidence>
<dbReference type="HAMAP" id="MF_01401">
    <property type="entry name" value="MsrA"/>
    <property type="match status" value="1"/>
</dbReference>
<comment type="catalytic activity">
    <reaction evidence="5 6">
        <text>[thioredoxin]-disulfide + L-methionine + H2O = L-methionine (S)-S-oxide + [thioredoxin]-dithiol</text>
        <dbReference type="Rhea" id="RHEA:19993"/>
        <dbReference type="Rhea" id="RHEA-COMP:10698"/>
        <dbReference type="Rhea" id="RHEA-COMP:10700"/>
        <dbReference type="ChEBI" id="CHEBI:15377"/>
        <dbReference type="ChEBI" id="CHEBI:29950"/>
        <dbReference type="ChEBI" id="CHEBI:50058"/>
        <dbReference type="ChEBI" id="CHEBI:57844"/>
        <dbReference type="ChEBI" id="CHEBI:58772"/>
        <dbReference type="EC" id="1.8.4.11"/>
    </reaction>
</comment>
<evidence type="ECO:0000313" key="9">
    <source>
        <dbReference type="Proteomes" id="UP000320801"/>
    </source>
</evidence>
<evidence type="ECO:0000256" key="2">
    <source>
        <dbReference type="ARBA" id="ARBA00023268"/>
    </source>
</evidence>
<dbReference type="GO" id="GO:0034599">
    <property type="term" value="P:cellular response to oxidative stress"/>
    <property type="evidence" value="ECO:0007669"/>
    <property type="project" value="TreeGrafter"/>
</dbReference>
<dbReference type="NCBIfam" id="TIGR00401">
    <property type="entry name" value="msrA"/>
    <property type="match status" value="1"/>
</dbReference>